<dbReference type="PANTHER" id="PTHR38834:SF3">
    <property type="entry name" value="SOLUTE-BINDING PROTEIN FAMILY 3_N-TERMINAL DOMAIN-CONTAINING PROTEIN"/>
    <property type="match status" value="1"/>
</dbReference>
<evidence type="ECO:0000259" key="1">
    <source>
        <dbReference type="Pfam" id="PF00497"/>
    </source>
</evidence>
<dbReference type="Pfam" id="PF00497">
    <property type="entry name" value="SBP_bac_3"/>
    <property type="match status" value="1"/>
</dbReference>
<gene>
    <name evidence="2" type="ORF">BAL341_2342</name>
</gene>
<evidence type="ECO:0000313" key="2">
    <source>
        <dbReference type="EMBL" id="VHO05136.1"/>
    </source>
</evidence>
<dbReference type="Gene3D" id="3.40.190.10">
    <property type="entry name" value="Periplasmic binding protein-like II"/>
    <property type="match status" value="2"/>
</dbReference>
<name>A0A486XTL8_9GAMM</name>
<dbReference type="InterPro" id="IPR001638">
    <property type="entry name" value="Solute-binding_3/MltF_N"/>
</dbReference>
<dbReference type="AlphaFoldDB" id="A0A486XTL8"/>
<dbReference type="PANTHER" id="PTHR38834">
    <property type="entry name" value="PERIPLASMIC SUBSTRATE BINDING PROTEIN FAMILY 3"/>
    <property type="match status" value="1"/>
</dbReference>
<reference evidence="2" key="1">
    <citation type="submission" date="2019-04" db="EMBL/GenBank/DDBJ databases">
        <authorList>
            <person name="Brambilla D."/>
        </authorList>
    </citation>
    <scope>NUCLEOTIDE SEQUENCE</scope>
    <source>
        <strain evidence="2">BAL1</strain>
    </source>
</reference>
<sequence>MTELSPPHQTLHDGEVAGLSTELVKAILATAGVSAGIELYPWARSFRIASSQANVLIYNIARTPEREAQFHWIGTVAAYQLGFVALTHRSEITINQLTDASRFSIAVQRDDLAAHYLMKNGFKVGEQLVLAADITESWQLLLNGKVDLVVDDPVALSGMTAELGVAETDVRFVYAITELAQQTWLAASMQTSVELVERLKQAHQQVATSERYHQVMASEYR</sequence>
<protein>
    <recommendedName>
        <fullName evidence="1">Solute-binding protein family 3/N-terminal domain-containing protein</fullName>
    </recommendedName>
</protein>
<proteinExistence type="predicted"/>
<accession>A0A486XTL8</accession>
<feature type="domain" description="Solute-binding protein family 3/N-terminal" evidence="1">
    <location>
        <begin position="5"/>
        <end position="215"/>
    </location>
</feature>
<dbReference type="SUPFAM" id="SSF53850">
    <property type="entry name" value="Periplasmic binding protein-like II"/>
    <property type="match status" value="1"/>
</dbReference>
<dbReference type="EMBL" id="CAAJGR010000119">
    <property type="protein sequence ID" value="VHO05136.1"/>
    <property type="molecule type" value="Genomic_DNA"/>
</dbReference>
<organism evidence="2">
    <name type="scientific">Rheinheimera sp. BAL341</name>
    <dbReference type="NCBI Taxonomy" id="1708203"/>
    <lineage>
        <taxon>Bacteria</taxon>
        <taxon>Pseudomonadati</taxon>
        <taxon>Pseudomonadota</taxon>
        <taxon>Gammaproteobacteria</taxon>
        <taxon>Chromatiales</taxon>
        <taxon>Chromatiaceae</taxon>
        <taxon>Rheinheimera</taxon>
    </lineage>
</organism>